<evidence type="ECO:0000313" key="2">
    <source>
        <dbReference type="EMBL" id="QLH49071.1"/>
    </source>
</evidence>
<gene>
    <name evidence="2" type="ORF">HWD57_04225</name>
</gene>
<name>A0A7D5NAK4_9PROT</name>
<evidence type="ECO:0000313" key="3">
    <source>
        <dbReference type="Proteomes" id="UP000509684"/>
    </source>
</evidence>
<feature type="region of interest" description="Disordered" evidence="1">
    <location>
        <begin position="59"/>
        <end position="78"/>
    </location>
</feature>
<dbReference type="KEGG" id="acog:HWD57_04225"/>
<dbReference type="EMBL" id="CP058708">
    <property type="protein sequence ID" value="QLH49071.1"/>
    <property type="molecule type" value="Genomic_DNA"/>
</dbReference>
<dbReference type="Proteomes" id="UP000509684">
    <property type="component" value="Chromosome"/>
</dbReference>
<evidence type="ECO:0000256" key="1">
    <source>
        <dbReference type="SAM" id="MobiDB-lite"/>
    </source>
</evidence>
<dbReference type="AlphaFoldDB" id="A0A7D5NAK4"/>
<accession>A0A7D5NAK4</accession>
<reference evidence="2 3" key="1">
    <citation type="journal article" date="2019" name="Microbiome">
        <title>Annotated bacterial chromosomes from frame-shift-corrected long-read metagenomic data.</title>
        <authorList>
            <person name="Arumugam K."/>
            <person name="Bagci C."/>
            <person name="Bessarab I."/>
            <person name="Beier S."/>
            <person name="Buchfink B."/>
            <person name="Gorska A."/>
            <person name="Qiu G."/>
            <person name="Huson D.H."/>
            <person name="Williams R.B.H."/>
        </authorList>
    </citation>
    <scope>NUCLEOTIDE SEQUENCE [LARGE SCALE GENOMIC DNA]</scope>
    <source>
        <strain evidence="2">SSA1</strain>
    </source>
</reference>
<proteinExistence type="predicted"/>
<organism evidence="2 3">
    <name type="scientific">Candidatus Accumulibacter cognatus</name>
    <dbReference type="NCBI Taxonomy" id="2954383"/>
    <lineage>
        <taxon>Bacteria</taxon>
        <taxon>Pseudomonadati</taxon>
        <taxon>Pseudomonadota</taxon>
        <taxon>Betaproteobacteria</taxon>
        <taxon>Candidatus Accumulibacter</taxon>
    </lineage>
</organism>
<protein>
    <submittedName>
        <fullName evidence="2">Uncharacterized protein</fullName>
    </submittedName>
</protein>
<sequence>MLTATTACRQPEILTTPRPARSAAVALLAFALAPLAGDRHQALLDAGLADRNHGLPAARDPDHATASPIGCQRAASPSTRRHLLADRPRALHYAGTVVALWPAFPIERTKTRTNCPCSSTTASNPTL</sequence>